<evidence type="ECO:0000259" key="2">
    <source>
        <dbReference type="Pfam" id="PF19701"/>
    </source>
</evidence>
<organism evidence="3 4">
    <name type="scientific">Cohnella boryungensis</name>
    <dbReference type="NCBI Taxonomy" id="768479"/>
    <lineage>
        <taxon>Bacteria</taxon>
        <taxon>Bacillati</taxon>
        <taxon>Bacillota</taxon>
        <taxon>Bacilli</taxon>
        <taxon>Bacillales</taxon>
        <taxon>Paenibacillaceae</taxon>
        <taxon>Cohnella</taxon>
    </lineage>
</organism>
<feature type="transmembrane region" description="Helical" evidence="1">
    <location>
        <begin position="44"/>
        <end position="67"/>
    </location>
</feature>
<evidence type="ECO:0000313" key="3">
    <source>
        <dbReference type="EMBL" id="MFC4307281.1"/>
    </source>
</evidence>
<keyword evidence="4" id="KW-1185">Reference proteome</keyword>
<gene>
    <name evidence="3" type="ORF">ACFO1S_28035</name>
</gene>
<dbReference type="InterPro" id="IPR045679">
    <property type="entry name" value="DUF6199"/>
</dbReference>
<proteinExistence type="predicted"/>
<keyword evidence="1" id="KW-1133">Transmembrane helix</keyword>
<dbReference type="Pfam" id="PF19701">
    <property type="entry name" value="DUF6199"/>
    <property type="match status" value="1"/>
</dbReference>
<reference evidence="4" key="1">
    <citation type="journal article" date="2019" name="Int. J. Syst. Evol. Microbiol.">
        <title>The Global Catalogue of Microorganisms (GCM) 10K type strain sequencing project: providing services to taxonomists for standard genome sequencing and annotation.</title>
        <authorList>
            <consortium name="The Broad Institute Genomics Platform"/>
            <consortium name="The Broad Institute Genome Sequencing Center for Infectious Disease"/>
            <person name="Wu L."/>
            <person name="Ma J."/>
        </authorList>
    </citation>
    <scope>NUCLEOTIDE SEQUENCE [LARGE SCALE GENOMIC DNA]</scope>
    <source>
        <strain evidence="4">CGMCC 4.1641</strain>
    </source>
</reference>
<dbReference type="RefSeq" id="WP_378127990.1">
    <property type="nucleotide sequence ID" value="NZ_JBHSED010000074.1"/>
</dbReference>
<dbReference type="Proteomes" id="UP001595755">
    <property type="component" value="Unassembled WGS sequence"/>
</dbReference>
<evidence type="ECO:0000313" key="4">
    <source>
        <dbReference type="Proteomes" id="UP001595755"/>
    </source>
</evidence>
<protein>
    <submittedName>
        <fullName evidence="3">DUF6199 family natural product biosynthesis protein</fullName>
    </submittedName>
</protein>
<dbReference type="EMBL" id="JBHSED010000074">
    <property type="protein sequence ID" value="MFC4307281.1"/>
    <property type="molecule type" value="Genomic_DNA"/>
</dbReference>
<sequence length="69" mass="8015">MMMLIVFYILFVAMAVLNIFYPKFGWQLRYGWMMKGESEPSDAYILMSRISSVIILIVFLFVVLPLIGS</sequence>
<feature type="transmembrane region" description="Helical" evidence="1">
    <location>
        <begin position="5"/>
        <end position="24"/>
    </location>
</feature>
<keyword evidence="1" id="KW-0812">Transmembrane</keyword>
<accession>A0ABV8SIX4</accession>
<keyword evidence="1" id="KW-0472">Membrane</keyword>
<evidence type="ECO:0000256" key="1">
    <source>
        <dbReference type="SAM" id="Phobius"/>
    </source>
</evidence>
<feature type="domain" description="DUF6199" evidence="2">
    <location>
        <begin position="8"/>
        <end position="64"/>
    </location>
</feature>
<comment type="caution">
    <text evidence="3">The sequence shown here is derived from an EMBL/GenBank/DDBJ whole genome shotgun (WGS) entry which is preliminary data.</text>
</comment>
<name>A0ABV8SIX4_9BACL</name>